<dbReference type="EMBL" id="CM055094">
    <property type="protein sequence ID" value="KAJ7563575.1"/>
    <property type="molecule type" value="Genomic_DNA"/>
</dbReference>
<proteinExistence type="predicted"/>
<reference evidence="2" key="1">
    <citation type="journal article" date="2024" name="Proc. Natl. Acad. Sci. U.S.A.">
        <title>Extraordinary preservation of gene collinearity over three hundred million years revealed in homosporous lycophytes.</title>
        <authorList>
            <person name="Li C."/>
            <person name="Wickell D."/>
            <person name="Kuo L.Y."/>
            <person name="Chen X."/>
            <person name="Nie B."/>
            <person name="Liao X."/>
            <person name="Peng D."/>
            <person name="Ji J."/>
            <person name="Jenkins J."/>
            <person name="Williams M."/>
            <person name="Shu S."/>
            <person name="Plott C."/>
            <person name="Barry K."/>
            <person name="Rajasekar S."/>
            <person name="Grimwood J."/>
            <person name="Han X."/>
            <person name="Sun S."/>
            <person name="Hou Z."/>
            <person name="He W."/>
            <person name="Dai G."/>
            <person name="Sun C."/>
            <person name="Schmutz J."/>
            <person name="Leebens-Mack J.H."/>
            <person name="Li F.W."/>
            <person name="Wang L."/>
        </authorList>
    </citation>
    <scope>NUCLEOTIDE SEQUENCE [LARGE SCALE GENOMIC DNA]</scope>
    <source>
        <strain evidence="2">cv. PW_Plant_1</strain>
    </source>
</reference>
<name>A0ACC2EB47_DIPCM</name>
<evidence type="ECO:0000313" key="1">
    <source>
        <dbReference type="EMBL" id="KAJ7563575.1"/>
    </source>
</evidence>
<protein>
    <submittedName>
        <fullName evidence="1">Uncharacterized protein</fullName>
    </submittedName>
</protein>
<gene>
    <name evidence="1" type="ORF">O6H91_03G115600</name>
</gene>
<comment type="caution">
    <text evidence="1">The sequence shown here is derived from an EMBL/GenBank/DDBJ whole genome shotgun (WGS) entry which is preliminary data.</text>
</comment>
<keyword evidence="2" id="KW-1185">Reference proteome</keyword>
<sequence length="143" mass="15241">MLYYIVAMATVFVVSYNFLHKAFRSTPCPLCPPSSSSSSSYALPSSSSTMLVASSAFERRLVVGLGQKTTTAARQLRSCCYNSRWVNLLSSRGMCNGVLASAGGPSPTHSSSGAEKSKSGDSVLLPVIFFSYLFCCFDFVGSV</sequence>
<evidence type="ECO:0000313" key="2">
    <source>
        <dbReference type="Proteomes" id="UP001162992"/>
    </source>
</evidence>
<dbReference type="Proteomes" id="UP001162992">
    <property type="component" value="Chromosome 3"/>
</dbReference>
<organism evidence="1 2">
    <name type="scientific">Diphasiastrum complanatum</name>
    <name type="common">Issler's clubmoss</name>
    <name type="synonym">Lycopodium complanatum</name>
    <dbReference type="NCBI Taxonomy" id="34168"/>
    <lineage>
        <taxon>Eukaryota</taxon>
        <taxon>Viridiplantae</taxon>
        <taxon>Streptophyta</taxon>
        <taxon>Embryophyta</taxon>
        <taxon>Tracheophyta</taxon>
        <taxon>Lycopodiopsida</taxon>
        <taxon>Lycopodiales</taxon>
        <taxon>Lycopodiaceae</taxon>
        <taxon>Lycopodioideae</taxon>
        <taxon>Diphasiastrum</taxon>
    </lineage>
</organism>
<accession>A0ACC2EB47</accession>